<proteinExistence type="inferred from homology"/>
<feature type="region of interest" description="Disordered" evidence="2">
    <location>
        <begin position="116"/>
        <end position="152"/>
    </location>
</feature>
<evidence type="ECO:0000313" key="5">
    <source>
        <dbReference type="Proteomes" id="UP000239290"/>
    </source>
</evidence>
<dbReference type="EMBL" id="PUIO01000043">
    <property type="protein sequence ID" value="PQP19782.1"/>
    <property type="molecule type" value="Genomic_DNA"/>
</dbReference>
<sequence>MHTRHVTLVVGVSLTVLTAAGCGNDDSSTDVSATVQTPPASVETTTTGMPIVPGSEGAFQLPGDGAGDDNAFTYDEAAVPVGSSVNIESEEEGGRTTVTFNATGLAPNRDFGVHAHTRLCGPQPSDSGPHYQNDVDPAATPEKPSSDPAYANPQNEIWLDVTTDENGNAQASTTVDWEFRDGEANSVVLHAQHTMTGPGQAGMAGDRLACIDEDF</sequence>
<comment type="similarity">
    <text evidence="1">Belongs to the Cu-Zn superoxide dismutase family.</text>
</comment>
<gene>
    <name evidence="4" type="ORF">C5613_29625</name>
</gene>
<evidence type="ECO:0000259" key="3">
    <source>
        <dbReference type="Pfam" id="PF00080"/>
    </source>
</evidence>
<feature type="domain" description="Superoxide dismutase copper/zinc binding" evidence="3">
    <location>
        <begin position="84"/>
        <end position="210"/>
    </location>
</feature>
<organism evidence="4 5">
    <name type="scientific">Rhodococcus opacus</name>
    <name type="common">Nocardia opaca</name>
    <dbReference type="NCBI Taxonomy" id="37919"/>
    <lineage>
        <taxon>Bacteria</taxon>
        <taxon>Bacillati</taxon>
        <taxon>Actinomycetota</taxon>
        <taxon>Actinomycetes</taxon>
        <taxon>Mycobacteriales</taxon>
        <taxon>Nocardiaceae</taxon>
        <taxon>Rhodococcus</taxon>
    </lineage>
</organism>
<accession>A0A2S8IZL9</accession>
<dbReference type="GO" id="GO:0006801">
    <property type="term" value="P:superoxide metabolic process"/>
    <property type="evidence" value="ECO:0007669"/>
    <property type="project" value="InterPro"/>
</dbReference>
<dbReference type="Pfam" id="PF00080">
    <property type="entry name" value="Sod_Cu"/>
    <property type="match status" value="1"/>
</dbReference>
<reference evidence="5" key="1">
    <citation type="submission" date="2018-02" db="EMBL/GenBank/DDBJ databases">
        <title>Draft genome sequencing of Rhodococcus opacus KU647198.</title>
        <authorList>
            <person name="Zheng B.-X."/>
        </authorList>
    </citation>
    <scope>NUCLEOTIDE SEQUENCE [LARGE SCALE GENOMIC DNA]</scope>
    <source>
        <strain evidence="5">04-OD7</strain>
    </source>
</reference>
<dbReference type="AlphaFoldDB" id="A0A2S8IZL9"/>
<protein>
    <submittedName>
        <fullName evidence="4">Superoxide dismutase</fullName>
    </submittedName>
</protein>
<comment type="caution">
    <text evidence="4">The sequence shown here is derived from an EMBL/GenBank/DDBJ whole genome shotgun (WGS) entry which is preliminary data.</text>
</comment>
<evidence type="ECO:0000256" key="2">
    <source>
        <dbReference type="SAM" id="MobiDB-lite"/>
    </source>
</evidence>
<dbReference type="InterPro" id="IPR001424">
    <property type="entry name" value="SOD_Cu_Zn_dom"/>
</dbReference>
<dbReference type="Gene3D" id="2.60.40.200">
    <property type="entry name" value="Superoxide dismutase, copper/zinc binding domain"/>
    <property type="match status" value="1"/>
</dbReference>
<feature type="compositionally biased region" description="Polar residues" evidence="2">
    <location>
        <begin position="25"/>
        <end position="48"/>
    </location>
</feature>
<dbReference type="Proteomes" id="UP000239290">
    <property type="component" value="Unassembled WGS sequence"/>
</dbReference>
<evidence type="ECO:0000256" key="1">
    <source>
        <dbReference type="ARBA" id="ARBA00010457"/>
    </source>
</evidence>
<dbReference type="InterPro" id="IPR036423">
    <property type="entry name" value="SOD-like_Cu/Zn_dom_sf"/>
</dbReference>
<dbReference type="GO" id="GO:0046872">
    <property type="term" value="F:metal ion binding"/>
    <property type="evidence" value="ECO:0007669"/>
    <property type="project" value="InterPro"/>
</dbReference>
<name>A0A2S8IZL9_RHOOP</name>
<dbReference type="RefSeq" id="WP_105419884.1">
    <property type="nucleotide sequence ID" value="NZ_PUIO01000043.1"/>
</dbReference>
<dbReference type="PROSITE" id="PS51257">
    <property type="entry name" value="PROKAR_LIPOPROTEIN"/>
    <property type="match status" value="1"/>
</dbReference>
<dbReference type="SUPFAM" id="SSF49329">
    <property type="entry name" value="Cu,Zn superoxide dismutase-like"/>
    <property type="match status" value="1"/>
</dbReference>
<feature type="region of interest" description="Disordered" evidence="2">
    <location>
        <begin position="23"/>
        <end position="51"/>
    </location>
</feature>
<evidence type="ECO:0000313" key="4">
    <source>
        <dbReference type="EMBL" id="PQP19782.1"/>
    </source>
</evidence>